<dbReference type="Proteomes" id="UP001209803">
    <property type="component" value="Chromosome"/>
</dbReference>
<reference evidence="2 3" key="1">
    <citation type="submission" date="2023-03" db="EMBL/GenBank/DDBJ databases">
        <title>Roseibium porphyridii sp. nov. and Roseibium rhodosorbium sp. nov. isolated from marine algae, Porphyridium cruentum and Rhodosorus marinus, respectively.</title>
        <authorList>
            <person name="Lee M.W."/>
            <person name="Choi B.J."/>
            <person name="Lee J.K."/>
            <person name="Choi D.G."/>
            <person name="Baek J.H."/>
            <person name="Bayburt H."/>
            <person name="Kim J.M."/>
            <person name="Han D.M."/>
            <person name="Kim K.H."/>
            <person name="Jeon C.O."/>
        </authorList>
    </citation>
    <scope>NUCLEOTIDE SEQUENCE [LARGE SCALE GENOMIC DNA]</scope>
    <source>
        <strain evidence="2 3">KMA01</strain>
    </source>
</reference>
<keyword evidence="3" id="KW-1185">Reference proteome</keyword>
<name>A0ABY8EWS2_9HYPH</name>
<dbReference type="RefSeq" id="WP_265681934.1">
    <property type="nucleotide sequence ID" value="NZ_CP120863.1"/>
</dbReference>
<dbReference type="SUPFAM" id="SSF117856">
    <property type="entry name" value="AF0104/ALDC/Ptd012-like"/>
    <property type="match status" value="2"/>
</dbReference>
<proteinExistence type="predicted"/>
<evidence type="ECO:0008006" key="4">
    <source>
        <dbReference type="Google" id="ProtNLM"/>
    </source>
</evidence>
<sequence length="289" mass="31185">MRRDAPRTLDDIKHPGPKASQRRPWLPCHAEPVALTLTNGGSLLRELGQWIDASGYQSAVLDLSGLALNAFDYVMPDCAFDDRHAAWYSDTRVSEGATLVEAVAILGRRDGQWFAHIHAYWQENGNAHLGHLLPQSVSLAGNSDLTGFGLIGAGFEAEYDPETEFTLFRVKPSQSTDTHAPPTNALITTLAPFEDLHDSICGLASKIEANTFKVVGLGSLAGAEFRSSPPMKGLISEILLRSGSGRQLHDGQQVQIRAVDLNGNLHQGALQPGKCPTLVTCELLLISAD</sequence>
<evidence type="ECO:0000256" key="1">
    <source>
        <dbReference type="SAM" id="MobiDB-lite"/>
    </source>
</evidence>
<dbReference type="Gene3D" id="3.30.1330.80">
    <property type="entry name" value="Hypothetical protein, similar to alpha- acetolactate decarboxylase, domain 2"/>
    <property type="match status" value="1"/>
</dbReference>
<dbReference type="EMBL" id="CP120863">
    <property type="protein sequence ID" value="WFE87402.1"/>
    <property type="molecule type" value="Genomic_DNA"/>
</dbReference>
<gene>
    <name evidence="2" type="ORF">K1718_14605</name>
</gene>
<accession>A0ABY8EWS2</accession>
<protein>
    <recommendedName>
        <fullName evidence="4">DUF296 domain-containing protein</fullName>
    </recommendedName>
</protein>
<evidence type="ECO:0000313" key="3">
    <source>
        <dbReference type="Proteomes" id="UP001209803"/>
    </source>
</evidence>
<feature type="region of interest" description="Disordered" evidence="1">
    <location>
        <begin position="1"/>
        <end position="24"/>
    </location>
</feature>
<organism evidence="2 3">
    <name type="scientific">Roseibium porphyridii</name>
    <dbReference type="NCBI Taxonomy" id="2866279"/>
    <lineage>
        <taxon>Bacteria</taxon>
        <taxon>Pseudomonadati</taxon>
        <taxon>Pseudomonadota</taxon>
        <taxon>Alphaproteobacteria</taxon>
        <taxon>Hyphomicrobiales</taxon>
        <taxon>Stappiaceae</taxon>
        <taxon>Roseibium</taxon>
    </lineage>
</organism>
<evidence type="ECO:0000313" key="2">
    <source>
        <dbReference type="EMBL" id="WFE87402.1"/>
    </source>
</evidence>
<feature type="compositionally biased region" description="Basic and acidic residues" evidence="1">
    <location>
        <begin position="1"/>
        <end position="14"/>
    </location>
</feature>